<dbReference type="Pfam" id="PF18029">
    <property type="entry name" value="Glyoxalase_6"/>
    <property type="match status" value="1"/>
</dbReference>
<gene>
    <name evidence="2" type="ORF">J2Z77_000711</name>
</gene>
<comment type="caution">
    <text evidence="2">The sequence shown here is derived from an EMBL/GenBank/DDBJ whole genome shotgun (WGS) entry which is preliminary data.</text>
</comment>
<dbReference type="InterPro" id="IPR029068">
    <property type="entry name" value="Glyas_Bleomycin-R_OHBP_Dase"/>
</dbReference>
<accession>A0ABS4KY10</accession>
<sequence length="84" mass="8966">MVLRSAGAAVARLNSGPVEAGAEQSYDRPRWLVHFKVPDLDVARERAVAQGATQVPGPADADRRSQVALRDPQGALFTLGRATE</sequence>
<dbReference type="Gene3D" id="3.10.180.10">
    <property type="entry name" value="2,3-Dihydroxybiphenyl 1,2-Dioxygenase, domain 1"/>
    <property type="match status" value="1"/>
</dbReference>
<evidence type="ECO:0000313" key="2">
    <source>
        <dbReference type="EMBL" id="MBP2034927.1"/>
    </source>
</evidence>
<dbReference type="Proteomes" id="UP001519310">
    <property type="component" value="Unassembled WGS sequence"/>
</dbReference>
<dbReference type="GO" id="GO:0016829">
    <property type="term" value="F:lyase activity"/>
    <property type="evidence" value="ECO:0007669"/>
    <property type="project" value="UniProtKB-KW"/>
</dbReference>
<organism evidence="2 3">
    <name type="scientific">Streptomyces avidinii</name>
    <dbReference type="NCBI Taxonomy" id="1895"/>
    <lineage>
        <taxon>Bacteria</taxon>
        <taxon>Bacillati</taxon>
        <taxon>Actinomycetota</taxon>
        <taxon>Actinomycetes</taxon>
        <taxon>Kitasatosporales</taxon>
        <taxon>Streptomycetaceae</taxon>
        <taxon>Streptomyces</taxon>
    </lineage>
</organism>
<dbReference type="SUPFAM" id="SSF54593">
    <property type="entry name" value="Glyoxalase/Bleomycin resistance protein/Dihydroxybiphenyl dioxygenase"/>
    <property type="match status" value="1"/>
</dbReference>
<dbReference type="RefSeq" id="WP_229920167.1">
    <property type="nucleotide sequence ID" value="NZ_BMVL01000002.1"/>
</dbReference>
<dbReference type="EMBL" id="JAGGLQ010000001">
    <property type="protein sequence ID" value="MBP2034927.1"/>
    <property type="molecule type" value="Genomic_DNA"/>
</dbReference>
<keyword evidence="3" id="KW-1185">Reference proteome</keyword>
<keyword evidence="2" id="KW-0456">Lyase</keyword>
<reference evidence="2 3" key="1">
    <citation type="submission" date="2021-03" db="EMBL/GenBank/DDBJ databases">
        <title>Genomic Encyclopedia of Type Strains, Phase IV (KMG-IV): sequencing the most valuable type-strain genomes for metagenomic binning, comparative biology and taxonomic classification.</title>
        <authorList>
            <person name="Goeker M."/>
        </authorList>
    </citation>
    <scope>NUCLEOTIDE SEQUENCE [LARGE SCALE GENOMIC DNA]</scope>
    <source>
        <strain evidence="2 3">DSM 40526</strain>
    </source>
</reference>
<evidence type="ECO:0000259" key="1">
    <source>
        <dbReference type="PROSITE" id="PS51819"/>
    </source>
</evidence>
<proteinExistence type="predicted"/>
<protein>
    <submittedName>
        <fullName evidence="2">Enzyme related to lactoylglutathione lyase</fullName>
    </submittedName>
</protein>
<dbReference type="InterPro" id="IPR041581">
    <property type="entry name" value="Glyoxalase_6"/>
</dbReference>
<name>A0ABS4KY10_STRAV</name>
<evidence type="ECO:0000313" key="3">
    <source>
        <dbReference type="Proteomes" id="UP001519310"/>
    </source>
</evidence>
<feature type="domain" description="VOC" evidence="1">
    <location>
        <begin position="1"/>
        <end position="82"/>
    </location>
</feature>
<dbReference type="InterPro" id="IPR037523">
    <property type="entry name" value="VOC_core"/>
</dbReference>
<dbReference type="PROSITE" id="PS51819">
    <property type="entry name" value="VOC"/>
    <property type="match status" value="1"/>
</dbReference>